<evidence type="ECO:0000256" key="2">
    <source>
        <dbReference type="SAM" id="SignalP"/>
    </source>
</evidence>
<reference evidence="3 4" key="1">
    <citation type="submission" date="2015-09" db="EMBL/GenBank/DDBJ databases">
        <authorList>
            <person name="Xu Y."/>
            <person name="Nagy A."/>
            <person name="Liu N.T."/>
            <person name="Nou X."/>
        </authorList>
    </citation>
    <scope>NUCLEOTIDE SEQUENCE [LARGE SCALE GENOMIC DNA]</scope>
    <source>
        <strain evidence="3 4">FC1138</strain>
    </source>
</reference>
<dbReference type="KEGG" id="rin:ACS15_2704"/>
<dbReference type="Proteomes" id="UP000077927">
    <property type="component" value="Chromosome 1"/>
</dbReference>
<feature type="chain" id="PRO_5041926821" evidence="2">
    <location>
        <begin position="21"/>
        <end position="111"/>
    </location>
</feature>
<accession>A0AAC9BCN0</accession>
<dbReference type="AlphaFoldDB" id="A0AAC9BCN0"/>
<name>A0AAC9BCN0_9RALS</name>
<dbReference type="EMBL" id="CP012605">
    <property type="protein sequence ID" value="ANH71443.1"/>
    <property type="molecule type" value="Genomic_DNA"/>
</dbReference>
<organism evidence="3 4">
    <name type="scientific">Ralstonia insidiosa</name>
    <dbReference type="NCBI Taxonomy" id="190721"/>
    <lineage>
        <taxon>Bacteria</taxon>
        <taxon>Pseudomonadati</taxon>
        <taxon>Pseudomonadota</taxon>
        <taxon>Betaproteobacteria</taxon>
        <taxon>Burkholderiales</taxon>
        <taxon>Burkholderiaceae</taxon>
        <taxon>Ralstonia</taxon>
    </lineage>
</organism>
<keyword evidence="2" id="KW-0732">Signal</keyword>
<evidence type="ECO:0000313" key="3">
    <source>
        <dbReference type="EMBL" id="ANH71443.1"/>
    </source>
</evidence>
<evidence type="ECO:0000256" key="1">
    <source>
        <dbReference type="SAM" id="MobiDB-lite"/>
    </source>
</evidence>
<gene>
    <name evidence="3" type="ORF">ACS15_2704</name>
</gene>
<evidence type="ECO:0000313" key="4">
    <source>
        <dbReference type="Proteomes" id="UP000077927"/>
    </source>
</evidence>
<feature type="signal peptide" evidence="2">
    <location>
        <begin position="1"/>
        <end position="20"/>
    </location>
</feature>
<proteinExistence type="predicted"/>
<feature type="region of interest" description="Disordered" evidence="1">
    <location>
        <begin position="42"/>
        <end position="111"/>
    </location>
</feature>
<sequence length="111" mass="11612">MVFAAATVAALATTATYAQADKKPDPYTQGADRQADTYEYLKNKGEKYDPYTQGANGTANALNPGAQPANVDHGKYDPYTQGARAGDATSPYTQGARAGDATSPYNQGGKQ</sequence>
<protein>
    <submittedName>
        <fullName evidence="3">Uncharacterized protein</fullName>
    </submittedName>
</protein>